<dbReference type="AlphaFoldDB" id="A0A1A9WMT5"/>
<keyword evidence="3" id="KW-0862">Zinc</keyword>
<evidence type="ECO:0000256" key="2">
    <source>
        <dbReference type="ARBA" id="ARBA00022771"/>
    </source>
</evidence>
<organism evidence="7 8">
    <name type="scientific">Glossina brevipalpis</name>
    <dbReference type="NCBI Taxonomy" id="37001"/>
    <lineage>
        <taxon>Eukaryota</taxon>
        <taxon>Metazoa</taxon>
        <taxon>Ecdysozoa</taxon>
        <taxon>Arthropoda</taxon>
        <taxon>Hexapoda</taxon>
        <taxon>Insecta</taxon>
        <taxon>Pterygota</taxon>
        <taxon>Neoptera</taxon>
        <taxon>Endopterygota</taxon>
        <taxon>Diptera</taxon>
        <taxon>Brachycera</taxon>
        <taxon>Muscomorpha</taxon>
        <taxon>Hippoboscoidea</taxon>
        <taxon>Glossinidae</taxon>
        <taxon>Glossina</taxon>
    </lineage>
</organism>
<dbReference type="EnsemblMetazoa" id="GBRI025426-RA">
    <property type="protein sequence ID" value="GBRI025426-PA"/>
    <property type="gene ID" value="GBRI025426"/>
</dbReference>
<keyword evidence="2 4" id="KW-0863">Zinc-finger</keyword>
<feature type="domain" description="RING-type" evidence="6">
    <location>
        <begin position="193"/>
        <end position="233"/>
    </location>
</feature>
<evidence type="ECO:0000256" key="3">
    <source>
        <dbReference type="ARBA" id="ARBA00022833"/>
    </source>
</evidence>
<feature type="compositionally biased region" description="Polar residues" evidence="5">
    <location>
        <begin position="142"/>
        <end position="159"/>
    </location>
</feature>
<feature type="region of interest" description="Disordered" evidence="5">
    <location>
        <begin position="129"/>
        <end position="159"/>
    </location>
</feature>
<name>A0A1A9WMT5_9MUSC</name>
<dbReference type="InterPro" id="IPR001841">
    <property type="entry name" value="Znf_RING"/>
</dbReference>
<sequence>MIAVDVIGKAALNAFGLSTLLRNAIEKVERNTYVVHAAREPVLKILVNIFCKAALGHFKCDRKRRHNFKNKENSRRRRNEFIIEISLREDSTSMETGHPINIDIDLSQTDSNGHDILIFEMDEILPVNTESSRRSPSPTSEQAHLNSEPSPNSNVSTCSQSEMINNQQIAANDKNSNATKNSLSSGEYSPGFCPICRESMINRQLTCTRCGHIYCEICIVRQLERNCKCPVCNAIALLEELRRLYF</sequence>
<dbReference type="PROSITE" id="PS50089">
    <property type="entry name" value="ZF_RING_2"/>
    <property type="match status" value="1"/>
</dbReference>
<dbReference type="GO" id="GO:0008270">
    <property type="term" value="F:zinc ion binding"/>
    <property type="evidence" value="ECO:0007669"/>
    <property type="project" value="UniProtKB-KW"/>
</dbReference>
<keyword evidence="1" id="KW-0479">Metal-binding</keyword>
<proteinExistence type="predicted"/>
<dbReference type="STRING" id="37001.A0A1A9WMT5"/>
<dbReference type="VEuPathDB" id="VectorBase:GBRI025426"/>
<dbReference type="PROSITE" id="PS00518">
    <property type="entry name" value="ZF_RING_1"/>
    <property type="match status" value="1"/>
</dbReference>
<evidence type="ECO:0000256" key="4">
    <source>
        <dbReference type="PROSITE-ProRule" id="PRU00175"/>
    </source>
</evidence>
<dbReference type="InterPro" id="IPR047134">
    <property type="entry name" value="RNF4"/>
</dbReference>
<evidence type="ECO:0000313" key="8">
    <source>
        <dbReference type="Proteomes" id="UP000091820"/>
    </source>
</evidence>
<dbReference type="InterPro" id="IPR017907">
    <property type="entry name" value="Znf_RING_CS"/>
</dbReference>
<protein>
    <recommendedName>
        <fullName evidence="6">RING-type domain-containing protein</fullName>
    </recommendedName>
</protein>
<reference evidence="7" key="2">
    <citation type="submission" date="2020-05" db="UniProtKB">
        <authorList>
            <consortium name="EnsemblMetazoa"/>
        </authorList>
    </citation>
    <scope>IDENTIFICATION</scope>
    <source>
        <strain evidence="7">IAEA</strain>
    </source>
</reference>
<evidence type="ECO:0000256" key="1">
    <source>
        <dbReference type="ARBA" id="ARBA00022723"/>
    </source>
</evidence>
<reference evidence="8" key="1">
    <citation type="submission" date="2014-03" db="EMBL/GenBank/DDBJ databases">
        <authorList>
            <person name="Aksoy S."/>
            <person name="Warren W."/>
            <person name="Wilson R.K."/>
        </authorList>
    </citation>
    <scope>NUCLEOTIDE SEQUENCE [LARGE SCALE GENOMIC DNA]</scope>
    <source>
        <strain evidence="8">IAEA</strain>
    </source>
</reference>
<evidence type="ECO:0000313" key="7">
    <source>
        <dbReference type="EnsemblMetazoa" id="GBRI025426-PA"/>
    </source>
</evidence>
<evidence type="ECO:0000256" key="5">
    <source>
        <dbReference type="SAM" id="MobiDB-lite"/>
    </source>
</evidence>
<evidence type="ECO:0000259" key="6">
    <source>
        <dbReference type="PROSITE" id="PS50089"/>
    </source>
</evidence>
<dbReference type="Pfam" id="PF13923">
    <property type="entry name" value="zf-C3HC4_2"/>
    <property type="match status" value="1"/>
</dbReference>
<dbReference type="SUPFAM" id="SSF57850">
    <property type="entry name" value="RING/U-box"/>
    <property type="match status" value="1"/>
</dbReference>
<keyword evidence="8" id="KW-1185">Reference proteome</keyword>
<dbReference type="InterPro" id="IPR013083">
    <property type="entry name" value="Znf_RING/FYVE/PHD"/>
</dbReference>
<dbReference type="Gene3D" id="3.30.40.10">
    <property type="entry name" value="Zinc/RING finger domain, C3HC4 (zinc finger)"/>
    <property type="match status" value="1"/>
</dbReference>
<accession>A0A1A9WMT5</accession>
<dbReference type="Proteomes" id="UP000091820">
    <property type="component" value="Unassembled WGS sequence"/>
</dbReference>
<dbReference type="SMART" id="SM00184">
    <property type="entry name" value="RING"/>
    <property type="match status" value="1"/>
</dbReference>
<dbReference type="PANTHER" id="PTHR23041">
    <property type="entry name" value="RING FINGER DOMAIN-CONTAINING"/>
    <property type="match status" value="1"/>
</dbReference>
<dbReference type="PANTHER" id="PTHR23041:SF78">
    <property type="entry name" value="E3 UBIQUITIN-PROTEIN LIGASE RNF4"/>
    <property type="match status" value="1"/>
</dbReference>